<feature type="region of interest" description="Disordered" evidence="4">
    <location>
        <begin position="1"/>
        <end position="42"/>
    </location>
</feature>
<organism evidence="5 6">
    <name type="scientific">Spizellomyces punctatus (strain DAOM BR117)</name>
    <dbReference type="NCBI Taxonomy" id="645134"/>
    <lineage>
        <taxon>Eukaryota</taxon>
        <taxon>Fungi</taxon>
        <taxon>Fungi incertae sedis</taxon>
        <taxon>Chytridiomycota</taxon>
        <taxon>Chytridiomycota incertae sedis</taxon>
        <taxon>Chytridiomycetes</taxon>
        <taxon>Spizellomycetales</taxon>
        <taxon>Spizellomycetaceae</taxon>
        <taxon>Spizellomyces</taxon>
    </lineage>
</organism>
<protein>
    <submittedName>
        <fullName evidence="5">Uncharacterized protein</fullName>
    </submittedName>
</protein>
<dbReference type="Gene3D" id="3.40.50.720">
    <property type="entry name" value="NAD(P)-binding Rossmann-like Domain"/>
    <property type="match status" value="1"/>
</dbReference>
<dbReference type="FunCoup" id="A0A0L0HHA2">
    <property type="interactions" value="2"/>
</dbReference>
<dbReference type="EMBL" id="KQ257456">
    <property type="protein sequence ID" value="KND00260.1"/>
    <property type="molecule type" value="Genomic_DNA"/>
</dbReference>
<evidence type="ECO:0000256" key="1">
    <source>
        <dbReference type="ARBA" id="ARBA00006484"/>
    </source>
</evidence>
<proteinExistence type="inferred from homology"/>
<dbReference type="FunFam" id="3.40.50.720:FF:000084">
    <property type="entry name" value="Short-chain dehydrogenase reductase"/>
    <property type="match status" value="1"/>
</dbReference>
<dbReference type="OrthoDB" id="1393670at2759"/>
<comment type="similarity">
    <text evidence="1">Belongs to the short-chain dehydrogenases/reductases (SDR) family.</text>
</comment>
<dbReference type="STRING" id="645134.A0A0L0HHA2"/>
<dbReference type="PRINTS" id="PR00081">
    <property type="entry name" value="GDHRDH"/>
</dbReference>
<dbReference type="AlphaFoldDB" id="A0A0L0HHA2"/>
<sequence length="307" mass="32770">MPVEQYQQGQVPPVQHQKAPGLQSKMEPNPLSSTLPSSTDEGQVTLERYKAAGKLEGKAALITGGDSGIGRAVAVLFAMEGADVAISYLSAEESDARDTQAEVQKLAPGRKCVLIPADLSKGEQTCKEVVDKAVKELGKLDCLVNNAATQQEVEGIQDLTENQIETTFKVNIFSQFYLSKAALRYFEGRQGCTIINTTSVNHFMGHPTLLDYTSTKGAIVAFTRSLAGQLAEKGIRVNCVAPGPIWTPLIVSTMTDESKKTFGSSVPMKRAGQPVEVATCFVFLASADSSYISGQTLHPNGGKVVNG</sequence>
<feature type="compositionally biased region" description="Low complexity" evidence="4">
    <location>
        <begin position="30"/>
        <end position="39"/>
    </location>
</feature>
<dbReference type="SUPFAM" id="SSF51735">
    <property type="entry name" value="NAD(P)-binding Rossmann-fold domains"/>
    <property type="match status" value="1"/>
</dbReference>
<accession>A0A0L0HHA2</accession>
<dbReference type="VEuPathDB" id="FungiDB:SPPG_04590"/>
<dbReference type="InterPro" id="IPR036291">
    <property type="entry name" value="NAD(P)-bd_dom_sf"/>
</dbReference>
<evidence type="ECO:0000256" key="4">
    <source>
        <dbReference type="SAM" id="MobiDB-lite"/>
    </source>
</evidence>
<dbReference type="Pfam" id="PF13561">
    <property type="entry name" value="adh_short_C2"/>
    <property type="match status" value="1"/>
</dbReference>
<dbReference type="GeneID" id="27688031"/>
<dbReference type="RefSeq" id="XP_016608299.1">
    <property type="nucleotide sequence ID" value="XM_016752826.1"/>
</dbReference>
<dbReference type="PROSITE" id="PS00061">
    <property type="entry name" value="ADH_SHORT"/>
    <property type="match status" value="1"/>
</dbReference>
<evidence type="ECO:0000313" key="5">
    <source>
        <dbReference type="EMBL" id="KND00260.1"/>
    </source>
</evidence>
<dbReference type="InterPro" id="IPR002347">
    <property type="entry name" value="SDR_fam"/>
</dbReference>
<evidence type="ECO:0000256" key="3">
    <source>
        <dbReference type="ARBA" id="ARBA00023002"/>
    </source>
</evidence>
<evidence type="ECO:0000313" key="6">
    <source>
        <dbReference type="Proteomes" id="UP000053201"/>
    </source>
</evidence>
<dbReference type="InParanoid" id="A0A0L0HHA2"/>
<reference evidence="5 6" key="1">
    <citation type="submission" date="2009-08" db="EMBL/GenBank/DDBJ databases">
        <title>The Genome Sequence of Spizellomyces punctatus strain DAOM BR117.</title>
        <authorList>
            <consortium name="The Broad Institute Genome Sequencing Platform"/>
            <person name="Russ C."/>
            <person name="Cuomo C."/>
            <person name="Shea T."/>
            <person name="Young S.K."/>
            <person name="Zeng Q."/>
            <person name="Koehrsen M."/>
            <person name="Haas B."/>
            <person name="Borodovsky M."/>
            <person name="Guigo R."/>
            <person name="Alvarado L."/>
            <person name="Berlin A."/>
            <person name="Bochicchio J."/>
            <person name="Borenstein D."/>
            <person name="Chapman S."/>
            <person name="Chen Z."/>
            <person name="Engels R."/>
            <person name="Freedman E."/>
            <person name="Gellesch M."/>
            <person name="Goldberg J."/>
            <person name="Griggs A."/>
            <person name="Gujja S."/>
            <person name="Heiman D."/>
            <person name="Hepburn T."/>
            <person name="Howarth C."/>
            <person name="Jen D."/>
            <person name="Larson L."/>
            <person name="Lewis B."/>
            <person name="Mehta T."/>
            <person name="Park D."/>
            <person name="Pearson M."/>
            <person name="Roberts A."/>
            <person name="Saif S."/>
            <person name="Shenoy N."/>
            <person name="Sisk P."/>
            <person name="Stolte C."/>
            <person name="Sykes S."/>
            <person name="Thomson T."/>
            <person name="Walk T."/>
            <person name="White J."/>
            <person name="Yandava C."/>
            <person name="Burger G."/>
            <person name="Gray M.W."/>
            <person name="Holland P.W.H."/>
            <person name="King N."/>
            <person name="Lang F.B.F."/>
            <person name="Roger A.J."/>
            <person name="Ruiz-Trillo I."/>
            <person name="Lander E."/>
            <person name="Nusbaum C."/>
        </authorList>
    </citation>
    <scope>NUCLEOTIDE SEQUENCE [LARGE SCALE GENOMIC DNA]</scope>
    <source>
        <strain evidence="5 6">DAOM BR117</strain>
    </source>
</reference>
<name>A0A0L0HHA2_SPIPD</name>
<dbReference type="OMA" id="AAYQMSQ"/>
<evidence type="ECO:0000256" key="2">
    <source>
        <dbReference type="ARBA" id="ARBA00022857"/>
    </source>
</evidence>
<keyword evidence="3" id="KW-0560">Oxidoreductase</keyword>
<dbReference type="PANTHER" id="PTHR48107:SF26">
    <property type="entry name" value="OXIDOREDUCTASE, SHORT-CHAIN DEHYDROGENASE_REDUCTASE FAMILY (AFU_ORTHOLOGUE AFUA_4G05870)"/>
    <property type="match status" value="1"/>
</dbReference>
<keyword evidence="6" id="KW-1185">Reference proteome</keyword>
<dbReference type="InterPro" id="IPR020904">
    <property type="entry name" value="Sc_DH/Rdtase_CS"/>
</dbReference>
<dbReference type="PANTHER" id="PTHR48107">
    <property type="entry name" value="NADPH-DEPENDENT ALDEHYDE REDUCTASE-LIKE PROTEIN, CHLOROPLASTIC-RELATED"/>
    <property type="match status" value="1"/>
</dbReference>
<gene>
    <name evidence="5" type="ORF">SPPG_04590</name>
</gene>
<dbReference type="PRINTS" id="PR00080">
    <property type="entry name" value="SDRFAMILY"/>
</dbReference>
<feature type="compositionally biased region" description="Polar residues" evidence="4">
    <location>
        <begin position="1"/>
        <end position="10"/>
    </location>
</feature>
<dbReference type="GO" id="GO:0016614">
    <property type="term" value="F:oxidoreductase activity, acting on CH-OH group of donors"/>
    <property type="evidence" value="ECO:0007669"/>
    <property type="project" value="UniProtKB-ARBA"/>
</dbReference>
<dbReference type="eggNOG" id="KOG0725">
    <property type="taxonomic scope" value="Eukaryota"/>
</dbReference>
<dbReference type="Proteomes" id="UP000053201">
    <property type="component" value="Unassembled WGS sequence"/>
</dbReference>
<keyword evidence="2" id="KW-0521">NADP</keyword>